<dbReference type="CDD" id="cd06855">
    <property type="entry name" value="GT_GPT_euk"/>
    <property type="match status" value="1"/>
</dbReference>
<dbReference type="PANTHER" id="PTHR10571">
    <property type="entry name" value="UDP-N-ACETYLGLUCOSAMINE--DOLICHYL-PHOSPHATE N-ACETYLGLUCOSAMINEPHOSPHOTRANSFERASE"/>
    <property type="match status" value="1"/>
</dbReference>
<reference evidence="20" key="1">
    <citation type="journal article" date="2020" name="Stud. Mycol.">
        <title>101 Dothideomycetes genomes: a test case for predicting lifestyles and emergence of pathogens.</title>
        <authorList>
            <person name="Haridas S."/>
            <person name="Albert R."/>
            <person name="Binder M."/>
            <person name="Bloem J."/>
            <person name="Labutti K."/>
            <person name="Salamov A."/>
            <person name="Andreopoulos B."/>
            <person name="Baker S."/>
            <person name="Barry K."/>
            <person name="Bills G."/>
            <person name="Bluhm B."/>
            <person name="Cannon C."/>
            <person name="Castanera R."/>
            <person name="Culley D."/>
            <person name="Daum C."/>
            <person name="Ezra D."/>
            <person name="Gonzalez J."/>
            <person name="Henrissat B."/>
            <person name="Kuo A."/>
            <person name="Liang C."/>
            <person name="Lipzen A."/>
            <person name="Lutzoni F."/>
            <person name="Magnuson J."/>
            <person name="Mondo S."/>
            <person name="Nolan M."/>
            <person name="Ohm R."/>
            <person name="Pangilinan J."/>
            <person name="Park H.-J."/>
            <person name="Ramirez L."/>
            <person name="Alfaro M."/>
            <person name="Sun H."/>
            <person name="Tritt A."/>
            <person name="Yoshinaga Y."/>
            <person name="Zwiers L.-H."/>
            <person name="Turgeon B."/>
            <person name="Goodwin S."/>
            <person name="Spatafora J."/>
            <person name="Crous P."/>
            <person name="Grigoriev I."/>
        </authorList>
    </citation>
    <scope>NUCLEOTIDE SEQUENCE</scope>
    <source>
        <strain evidence="20">CBS 113818</strain>
    </source>
</reference>
<keyword evidence="8 20" id="KW-0808">Transferase</keyword>
<evidence type="ECO:0000256" key="12">
    <source>
        <dbReference type="ARBA" id="ARBA00022842"/>
    </source>
</evidence>
<feature type="transmembrane region" description="Helical" evidence="19">
    <location>
        <begin position="35"/>
        <end position="61"/>
    </location>
</feature>
<feature type="transmembrane region" description="Helical" evidence="19">
    <location>
        <begin position="273"/>
        <end position="294"/>
    </location>
</feature>
<comment type="subcellular location">
    <subcellularLocation>
        <location evidence="2">Endoplasmic reticulum membrane</location>
        <topology evidence="2">Multi-pass membrane protein</topology>
    </subcellularLocation>
</comment>
<evidence type="ECO:0000256" key="18">
    <source>
        <dbReference type="ARBA" id="ARBA00045078"/>
    </source>
</evidence>
<evidence type="ECO:0000256" key="7">
    <source>
        <dbReference type="ARBA" id="ARBA00022676"/>
    </source>
</evidence>
<evidence type="ECO:0000256" key="3">
    <source>
        <dbReference type="ARBA" id="ARBA00004922"/>
    </source>
</evidence>
<keyword evidence="7" id="KW-0328">Glycosyltransferase</keyword>
<dbReference type="GO" id="GO:0003975">
    <property type="term" value="F:UDP-N-acetylglucosamine-dolichyl-phosphate N-acetylglucosaminephosphotransferase activity"/>
    <property type="evidence" value="ECO:0007669"/>
    <property type="project" value="UniProtKB-EC"/>
</dbReference>
<proteinExistence type="inferred from homology"/>
<comment type="cofactor">
    <cofactor evidence="1">
        <name>Mg(2+)</name>
        <dbReference type="ChEBI" id="CHEBI:18420"/>
    </cofactor>
</comment>
<dbReference type="EMBL" id="MU006230">
    <property type="protein sequence ID" value="KAF2824466.1"/>
    <property type="molecule type" value="Genomic_DNA"/>
</dbReference>
<protein>
    <recommendedName>
        <fullName evidence="6">UDP-N-acetylglucosamine--dolichyl-phosphate N-acetylglucosaminephosphotransferase</fullName>
        <ecNumber evidence="5">2.7.8.15</ecNumber>
    </recommendedName>
    <alternativeName>
        <fullName evidence="15">GlcNAc-1-P transferase</fullName>
    </alternativeName>
    <alternativeName>
        <fullName evidence="16">N-acetylglucosamine-1-phosphate transferase</fullName>
    </alternativeName>
</protein>
<evidence type="ECO:0000256" key="9">
    <source>
        <dbReference type="ARBA" id="ARBA00022692"/>
    </source>
</evidence>
<evidence type="ECO:0000313" key="20">
    <source>
        <dbReference type="EMBL" id="KAF2824466.1"/>
    </source>
</evidence>
<evidence type="ECO:0000256" key="10">
    <source>
        <dbReference type="ARBA" id="ARBA00022723"/>
    </source>
</evidence>
<keyword evidence="9 19" id="KW-0812">Transmembrane</keyword>
<keyword evidence="21" id="KW-1185">Reference proteome</keyword>
<evidence type="ECO:0000256" key="11">
    <source>
        <dbReference type="ARBA" id="ARBA00022824"/>
    </source>
</evidence>
<feature type="transmembrane region" description="Helical" evidence="19">
    <location>
        <begin position="211"/>
        <end position="231"/>
    </location>
</feature>
<evidence type="ECO:0000256" key="15">
    <source>
        <dbReference type="ARBA" id="ARBA00029567"/>
    </source>
</evidence>
<feature type="transmembrane region" description="Helical" evidence="19">
    <location>
        <begin position="170"/>
        <end position="191"/>
    </location>
</feature>
<evidence type="ECO:0000256" key="17">
    <source>
        <dbReference type="ARBA" id="ARBA00044717"/>
    </source>
</evidence>
<evidence type="ECO:0000256" key="13">
    <source>
        <dbReference type="ARBA" id="ARBA00022989"/>
    </source>
</evidence>
<dbReference type="GO" id="GO:0005789">
    <property type="term" value="C:endoplasmic reticulum membrane"/>
    <property type="evidence" value="ECO:0007669"/>
    <property type="project" value="UniProtKB-SubCell"/>
</dbReference>
<dbReference type="OrthoDB" id="10262326at2759"/>
<dbReference type="Proteomes" id="UP000799424">
    <property type="component" value="Unassembled WGS sequence"/>
</dbReference>
<gene>
    <name evidence="20" type="ORF">CC86DRAFT_468580</name>
</gene>
<feature type="transmembrane region" description="Helical" evidence="19">
    <location>
        <begin position="426"/>
        <end position="444"/>
    </location>
</feature>
<dbReference type="GO" id="GO:0006488">
    <property type="term" value="P:dolichol-linked oligosaccharide biosynthetic process"/>
    <property type="evidence" value="ECO:0007669"/>
    <property type="project" value="InterPro"/>
</dbReference>
<comment type="pathway">
    <text evidence="3">Protein modification; protein glycosylation.</text>
</comment>
<dbReference type="InterPro" id="IPR000715">
    <property type="entry name" value="Glycosyl_transferase_4"/>
</dbReference>
<keyword evidence="12" id="KW-0460">Magnesium</keyword>
<comment type="catalytic activity">
    <reaction evidence="18">
        <text>a di-trans,poly-cis-dolichyl phosphate + UDP-N-acetyl-alpha-D-glucosamine = an N-acetyl-alpha-D-glucosaminyl-diphospho-di-trans,poly-cis-dolichol + UMP</text>
        <dbReference type="Rhea" id="RHEA:13289"/>
        <dbReference type="Rhea" id="RHEA-COMP:19498"/>
        <dbReference type="Rhea" id="RHEA-COMP:19507"/>
        <dbReference type="ChEBI" id="CHEBI:57683"/>
        <dbReference type="ChEBI" id="CHEBI:57705"/>
        <dbReference type="ChEBI" id="CHEBI:57865"/>
        <dbReference type="ChEBI" id="CHEBI:58427"/>
        <dbReference type="EC" id="2.7.8.15"/>
    </reaction>
    <physiologicalReaction direction="left-to-right" evidence="18">
        <dbReference type="Rhea" id="RHEA:13290"/>
    </physiologicalReaction>
</comment>
<keyword evidence="13 19" id="KW-1133">Transmembrane helix</keyword>
<sequence>MSLTLTSTETYSLLSLSLACFGVLVNTLQGEGEPLIASIAFSGLAFAFCYALIRWLGNAFIKRGFKGRDLCKLKQTEIPETMGAVCAMVYLFVLIVFIPWPFYKDIVVATSGGGNRDVIKELEEIETGRLLHRFPHNKLASYLSAILSLQSIVLLGIGDDLFDIRWRHKVLIPAFAVIPMLVVYFVDFGVTQMVVPLPLRPYLGELFDLGWLYYIYMALMSIFSSNSINILAGINGIEVAQSLVIAVLIVINDILYLSPFTPYPHPATDSHLFSLYLLLPFIGVSVALLMHNWYPAKVFVGDTYCYFAGMVFAVDAILGHFSKTLILLLLPQAFNFVYSAPQLFHLVPCPRHRLPHFNARTGLLEPSRVEFRKSLHRPIAESLKLLHRLRMLDVEINAEGQVVSSSNFTLINLWLVWFGPMREDKLAMGLLAFQFLVGGLGLFIRHRMALLVFSSDNL</sequence>
<dbReference type="UniPathway" id="UPA00378"/>
<feature type="transmembrane region" description="Helical" evidence="19">
    <location>
        <begin position="139"/>
        <end position="158"/>
    </location>
</feature>
<keyword evidence="10" id="KW-0479">Metal-binding</keyword>
<dbReference type="Pfam" id="PF00953">
    <property type="entry name" value="Glycos_transf_4"/>
    <property type="match status" value="1"/>
</dbReference>
<evidence type="ECO:0000256" key="5">
    <source>
        <dbReference type="ARBA" id="ARBA00013225"/>
    </source>
</evidence>
<dbReference type="EC" id="2.7.8.15" evidence="5"/>
<dbReference type="InterPro" id="IPR033895">
    <property type="entry name" value="GPT"/>
</dbReference>
<evidence type="ECO:0000256" key="14">
    <source>
        <dbReference type="ARBA" id="ARBA00023136"/>
    </source>
</evidence>
<dbReference type="GO" id="GO:0016757">
    <property type="term" value="F:glycosyltransferase activity"/>
    <property type="evidence" value="ECO:0007669"/>
    <property type="project" value="UniProtKB-KW"/>
</dbReference>
<name>A0A6A6ZUH7_9PLEO</name>
<evidence type="ECO:0000313" key="21">
    <source>
        <dbReference type="Proteomes" id="UP000799424"/>
    </source>
</evidence>
<feature type="transmembrane region" description="Helical" evidence="19">
    <location>
        <begin position="306"/>
        <end position="330"/>
    </location>
</feature>
<evidence type="ECO:0000256" key="8">
    <source>
        <dbReference type="ARBA" id="ARBA00022679"/>
    </source>
</evidence>
<keyword evidence="11" id="KW-0256">Endoplasmic reticulum</keyword>
<organism evidence="20 21">
    <name type="scientific">Ophiobolus disseminans</name>
    <dbReference type="NCBI Taxonomy" id="1469910"/>
    <lineage>
        <taxon>Eukaryota</taxon>
        <taxon>Fungi</taxon>
        <taxon>Dikarya</taxon>
        <taxon>Ascomycota</taxon>
        <taxon>Pezizomycotina</taxon>
        <taxon>Dothideomycetes</taxon>
        <taxon>Pleosporomycetidae</taxon>
        <taxon>Pleosporales</taxon>
        <taxon>Pleosporineae</taxon>
        <taxon>Phaeosphaeriaceae</taxon>
        <taxon>Ophiobolus</taxon>
    </lineage>
</organism>
<evidence type="ECO:0000256" key="1">
    <source>
        <dbReference type="ARBA" id="ARBA00001946"/>
    </source>
</evidence>
<evidence type="ECO:0000256" key="16">
    <source>
        <dbReference type="ARBA" id="ARBA00033238"/>
    </source>
</evidence>
<evidence type="ECO:0000256" key="2">
    <source>
        <dbReference type="ARBA" id="ARBA00004477"/>
    </source>
</evidence>
<evidence type="ECO:0000256" key="6">
    <source>
        <dbReference type="ARBA" id="ARBA00017659"/>
    </source>
</evidence>
<dbReference type="GO" id="GO:0046872">
    <property type="term" value="F:metal ion binding"/>
    <property type="evidence" value="ECO:0007669"/>
    <property type="project" value="UniProtKB-KW"/>
</dbReference>
<feature type="transmembrane region" description="Helical" evidence="19">
    <location>
        <begin position="12"/>
        <end position="29"/>
    </location>
</feature>
<comment type="function">
    <text evidence="17">UDP-N-acetylglucosamine--dolichyl-phosphate N-acetylglucosaminephosphotransferase that operates in the biosynthetic pathway of dolichol-linked oligosaccharides, the glycan precursors employed in protein asparagine (N)-glycosylation. The assembly of dolichol-linked oligosaccharides begins on the cytosolic side of the endoplasmic reticulum membrane and finishes in its lumen. The sequential addition of sugars to dolichol pyrophosphate produces dolichol-linked oligosaccharides containing fourteen sugars, including two GlcNAcs, nine mannoses and three glucoses. Once assembled, the oligosaccharide is transferred from the lipid to nascent proteins by oligosaccharyltransferases. Catalyzes the initial step of dolichol-linked oligosaccharide biosynthesis, transfering GlcNAc-1-P from cytosolic UDP-GlcNAc onto the carrier lipid dolichyl phosphate (P-dolichol), yielding GlcNAc-P-P-dolichol embedded in the cytoplasmic leaflet of the endoplasmic reticulum membrane.</text>
</comment>
<feature type="transmembrane region" description="Helical" evidence="19">
    <location>
        <begin position="82"/>
        <end position="103"/>
    </location>
</feature>
<comment type="similarity">
    <text evidence="4">Belongs to the glycosyltransferase 4 family.</text>
</comment>
<dbReference type="AlphaFoldDB" id="A0A6A6ZUH7"/>
<feature type="transmembrane region" description="Helical" evidence="19">
    <location>
        <begin position="243"/>
        <end position="261"/>
    </location>
</feature>
<evidence type="ECO:0000256" key="4">
    <source>
        <dbReference type="ARBA" id="ARBA00009317"/>
    </source>
</evidence>
<keyword evidence="14 19" id="KW-0472">Membrane</keyword>
<accession>A0A6A6ZUH7</accession>
<dbReference type="PANTHER" id="PTHR10571:SF0">
    <property type="entry name" value="UDP-N-ACETYLGLUCOSAMINE--DOLICHYL-PHOSPHATE N-ACETYLGLUCOSAMINEPHOSPHOTRANSFERASE"/>
    <property type="match status" value="1"/>
</dbReference>
<evidence type="ECO:0000256" key="19">
    <source>
        <dbReference type="SAM" id="Phobius"/>
    </source>
</evidence>